<dbReference type="RefSeq" id="WP_103240897.1">
    <property type="nucleotide sequence ID" value="NZ_CANRXC010000009.1"/>
</dbReference>
<proteinExistence type="predicted"/>
<evidence type="ECO:0000313" key="1">
    <source>
        <dbReference type="EMBL" id="SOY30879.1"/>
    </source>
</evidence>
<dbReference type="Proteomes" id="UP000236311">
    <property type="component" value="Unassembled WGS sequence"/>
</dbReference>
<keyword evidence="2" id="KW-1185">Reference proteome</keyword>
<dbReference type="EMBL" id="OFSM01000020">
    <property type="protein sequence ID" value="SOY30879.1"/>
    <property type="molecule type" value="Genomic_DNA"/>
</dbReference>
<reference evidence="1 2" key="1">
    <citation type="submission" date="2018-01" db="EMBL/GenBank/DDBJ databases">
        <authorList>
            <person name="Gaut B.S."/>
            <person name="Morton B.R."/>
            <person name="Clegg M.T."/>
            <person name="Duvall M.R."/>
        </authorList>
    </citation>
    <scope>NUCLEOTIDE SEQUENCE [LARGE SCALE GENOMIC DNA]</scope>
    <source>
        <strain evidence="1">GP69</strain>
    </source>
</reference>
<sequence>MARRRRIAYRRKSQNRFSMFLVSLVVVMILILVQVGSMELQSKINAKAGEAALLDSQIEAEKRRALEIQEFAKEVQTKGYIENVAREKLGLVYEDEILFKQEN</sequence>
<dbReference type="AlphaFoldDB" id="A0A2K4ZK77"/>
<dbReference type="InterPro" id="IPR007060">
    <property type="entry name" value="FtsL/DivIC"/>
</dbReference>
<gene>
    <name evidence="1" type="ORF">AMURIS_03613</name>
</gene>
<accession>A0A2K4ZK77</accession>
<name>A0A2K4ZK77_9FIRM</name>
<dbReference type="OrthoDB" id="1771181at2"/>
<organism evidence="1 2">
    <name type="scientific">Acetatifactor muris</name>
    <dbReference type="NCBI Taxonomy" id="879566"/>
    <lineage>
        <taxon>Bacteria</taxon>
        <taxon>Bacillati</taxon>
        <taxon>Bacillota</taxon>
        <taxon>Clostridia</taxon>
        <taxon>Lachnospirales</taxon>
        <taxon>Lachnospiraceae</taxon>
        <taxon>Acetatifactor</taxon>
    </lineage>
</organism>
<evidence type="ECO:0000313" key="2">
    <source>
        <dbReference type="Proteomes" id="UP000236311"/>
    </source>
</evidence>
<protein>
    <submittedName>
        <fullName evidence="1">Septum formation initiator</fullName>
    </submittedName>
</protein>
<dbReference type="Pfam" id="PF04977">
    <property type="entry name" value="DivIC"/>
    <property type="match status" value="1"/>
</dbReference>